<evidence type="ECO:0008006" key="4">
    <source>
        <dbReference type="Google" id="ProtNLM"/>
    </source>
</evidence>
<organism evidence="2 3">
    <name type="scientific">Brevibacillus formosus</name>
    <dbReference type="NCBI Taxonomy" id="54913"/>
    <lineage>
        <taxon>Bacteria</taxon>
        <taxon>Bacillati</taxon>
        <taxon>Bacillota</taxon>
        <taxon>Bacilli</taxon>
        <taxon>Bacillales</taxon>
        <taxon>Paenibacillaceae</taxon>
        <taxon>Brevibacillus</taxon>
    </lineage>
</organism>
<reference evidence="2 3" key="1">
    <citation type="submission" date="2016-11" db="EMBL/GenBank/DDBJ databases">
        <authorList>
            <person name="Jaros S."/>
            <person name="Januszkiewicz K."/>
            <person name="Wedrychowicz H."/>
        </authorList>
    </citation>
    <scope>NUCLEOTIDE SEQUENCE [LARGE SCALE GENOMIC DNA]</scope>
    <source>
        <strain evidence="2 3">NF2</strain>
    </source>
</reference>
<proteinExistence type="predicted"/>
<evidence type="ECO:0000313" key="3">
    <source>
        <dbReference type="Proteomes" id="UP000197781"/>
    </source>
</evidence>
<feature type="signal peptide" evidence="1">
    <location>
        <begin position="1"/>
        <end position="24"/>
    </location>
</feature>
<dbReference type="KEGG" id="bfm:BP422_24885"/>
<evidence type="ECO:0000313" key="2">
    <source>
        <dbReference type="EMBL" id="ASJ56513.1"/>
    </source>
</evidence>
<dbReference type="PROSITE" id="PS51257">
    <property type="entry name" value="PROKAR_LIPOPROTEIN"/>
    <property type="match status" value="1"/>
</dbReference>
<feature type="chain" id="PRO_5012442874" description="Lipoprotein" evidence="1">
    <location>
        <begin position="25"/>
        <end position="156"/>
    </location>
</feature>
<dbReference type="EMBL" id="CP018145">
    <property type="protein sequence ID" value="ASJ56513.1"/>
    <property type="molecule type" value="Genomic_DNA"/>
</dbReference>
<keyword evidence="1" id="KW-0732">Signal</keyword>
<evidence type="ECO:0000256" key="1">
    <source>
        <dbReference type="SAM" id="SignalP"/>
    </source>
</evidence>
<sequence length="156" mass="17206">MKKWIFSMLLLLMVITSCSTNDHAELRWFDTVDEAIRSGIEFEGLSKGDVLDKIDKDGETLIVYKITLPDGTGLAVASLATADGKFAWYRANNPVVVLDANKEPVSVVKTTITTESQKSFIVHLGATKNPNQTIITEKGVVSPTVDQNSGLFYYFE</sequence>
<name>A0A220MNI9_9BACL</name>
<protein>
    <recommendedName>
        <fullName evidence="4">Lipoprotein</fullName>
    </recommendedName>
</protein>
<dbReference type="AlphaFoldDB" id="A0A220MNI9"/>
<accession>A0A220MNI9</accession>
<dbReference type="RefSeq" id="WP_088910089.1">
    <property type="nucleotide sequence ID" value="NZ_CP018145.1"/>
</dbReference>
<dbReference type="Proteomes" id="UP000197781">
    <property type="component" value="Chromosome"/>
</dbReference>
<gene>
    <name evidence="2" type="ORF">BP422_24885</name>
</gene>